<dbReference type="STRING" id="980251.GCA_001642875_01671"/>
<dbReference type="GO" id="GO:0005975">
    <property type="term" value="P:carbohydrate metabolic process"/>
    <property type="evidence" value="ECO:0007669"/>
    <property type="project" value="InterPro"/>
</dbReference>
<protein>
    <submittedName>
        <fullName evidence="8">Glycosyl hydrolases family 43</fullName>
    </submittedName>
</protein>
<keyword evidence="4" id="KW-0326">Glycosidase</keyword>
<reference evidence="8 9" key="1">
    <citation type="submission" date="2019-08" db="EMBL/GenBank/DDBJ databases">
        <title>Deep-cultivation of Planctomycetes and their phenomic and genomic characterization uncovers novel biology.</title>
        <authorList>
            <person name="Wiegand S."/>
            <person name="Jogler M."/>
            <person name="Boedeker C."/>
            <person name="Pinto D."/>
            <person name="Vollmers J."/>
            <person name="Rivas-Marin E."/>
            <person name="Kohn T."/>
            <person name="Peeters S.H."/>
            <person name="Heuer A."/>
            <person name="Rast P."/>
            <person name="Oberbeckmann S."/>
            <person name="Bunk B."/>
            <person name="Jeske O."/>
            <person name="Meyerdierks A."/>
            <person name="Storesund J.E."/>
            <person name="Kallscheuer N."/>
            <person name="Luecker S."/>
            <person name="Lage O.M."/>
            <person name="Pohl T."/>
            <person name="Merkel B.J."/>
            <person name="Hornburger P."/>
            <person name="Mueller R.-W."/>
            <person name="Bruemmer F."/>
            <person name="Labrenz M."/>
            <person name="Spormann A.M."/>
            <person name="Op den Camp H."/>
            <person name="Overmann J."/>
            <person name="Amann R."/>
            <person name="Jetten M.S.M."/>
            <person name="Mascher T."/>
            <person name="Medema M.H."/>
            <person name="Devos D.P."/>
            <person name="Kaster A.-K."/>
            <person name="Ovreas L."/>
            <person name="Rohde M."/>
            <person name="Galperin M.Y."/>
            <person name="Jogler C."/>
        </authorList>
    </citation>
    <scope>NUCLEOTIDE SEQUENCE [LARGE SCALE GENOMIC DNA]</scope>
    <source>
        <strain evidence="8 9">FC18</strain>
    </source>
</reference>
<dbReference type="KEGG" id="mff:MFFC18_48060"/>
<dbReference type="PANTHER" id="PTHR43301">
    <property type="entry name" value="ARABINAN ENDO-1,5-ALPHA-L-ARABINOSIDASE"/>
    <property type="match status" value="1"/>
</dbReference>
<dbReference type="Pfam" id="PF20583">
    <property type="entry name" value="DUF6786"/>
    <property type="match status" value="1"/>
</dbReference>
<evidence type="ECO:0000256" key="1">
    <source>
        <dbReference type="ARBA" id="ARBA00004834"/>
    </source>
</evidence>
<evidence type="ECO:0000256" key="2">
    <source>
        <dbReference type="ARBA" id="ARBA00009865"/>
    </source>
</evidence>
<organism evidence="8 9">
    <name type="scientific">Mariniblastus fucicola</name>
    <dbReference type="NCBI Taxonomy" id="980251"/>
    <lineage>
        <taxon>Bacteria</taxon>
        <taxon>Pseudomonadati</taxon>
        <taxon>Planctomycetota</taxon>
        <taxon>Planctomycetia</taxon>
        <taxon>Pirellulales</taxon>
        <taxon>Pirellulaceae</taxon>
        <taxon>Mariniblastus</taxon>
    </lineage>
</organism>
<dbReference type="InterPro" id="IPR050727">
    <property type="entry name" value="GH43_arabinanases"/>
</dbReference>
<dbReference type="InterPro" id="IPR006710">
    <property type="entry name" value="Glyco_hydro_43"/>
</dbReference>
<comment type="similarity">
    <text evidence="2">Belongs to the glycosyl hydrolase 43 family.</text>
</comment>
<evidence type="ECO:0000313" key="9">
    <source>
        <dbReference type="Proteomes" id="UP000322214"/>
    </source>
</evidence>
<dbReference type="Proteomes" id="UP000322214">
    <property type="component" value="Chromosome"/>
</dbReference>
<proteinExistence type="inferred from homology"/>
<dbReference type="AlphaFoldDB" id="A0A5B9PRI9"/>
<keyword evidence="3 8" id="KW-0378">Hydrolase</keyword>
<feature type="compositionally biased region" description="Polar residues" evidence="6">
    <location>
        <begin position="291"/>
        <end position="301"/>
    </location>
</feature>
<dbReference type="InterPro" id="IPR023296">
    <property type="entry name" value="Glyco_hydro_beta-prop_sf"/>
</dbReference>
<evidence type="ECO:0000256" key="4">
    <source>
        <dbReference type="ARBA" id="ARBA00023295"/>
    </source>
</evidence>
<feature type="signal peptide" evidence="7">
    <location>
        <begin position="1"/>
        <end position="24"/>
    </location>
</feature>
<gene>
    <name evidence="8" type="ORF">MFFC18_48060</name>
</gene>
<sequence length="721" mass="78770" precursor="true">MCAANIRTCLIAASLAILTLTSGADSAVAQSATVTHSAVEGIGAEPGVMRRDPSDIIKVGDLYYVWYSKGRISPGYDATVWYATSTDGHNWTEKGQALAKGKPGSWEGASVFTPNVLVAEQRYWLFYSGTSRKFKKPFSPDSKIGIAVSDSPDGPWERLASNPALSHGDNKDDFDSHLVDDACLIVRDGKYWLYYKGRQLGKGPGQTQMGLAVADHPQGPYLRHQANPVIPGNHEVLVWPHGNGVAAMIGTTGPKEITNSIMHSEDGVTFSRTRDVSKGPWAGGAYRPEAFTQSGKGSTPQWGVEIGRPKGRETNGSKLPFIQRFDITENSVSASYTFADDLAFLNKHTDIVLLRDGDASVAVAPAYQGRVMTSTFDQESGPSFGWINRPVIEKGLLSDEDRKGALEEHIYIFGGEERFWLGPEGGQYALFFKPGTGFTFDDWTTPAAIDTDRFKLVSQTESSAIFSHDTELINHSGTKFKVGIERTVELLDKKKAATLLSVELGDGLRMVGYETDNRITNTGTKAWKPETGLMSIWILGMYNPSPKTTVVIPFKTGDEKHFGPKVNDTYFGKVPPEYLQVQEDTLFFRGDGTRRGKIGVNAQRSKGIAGSYDATGKVLNIVTYNVQDAPEGFVNSMWELQDKPYSGDVINSYNDGSPEEGKPPLGPFYELETSSPAAALEPGETIKHVQRTFHIQGSEEQLNALTEKLLGVSLDLIKSAF</sequence>
<comment type="pathway">
    <text evidence="1">Glycan metabolism; L-arabinan degradation.</text>
</comment>
<evidence type="ECO:0000256" key="6">
    <source>
        <dbReference type="SAM" id="MobiDB-lite"/>
    </source>
</evidence>
<evidence type="ECO:0000313" key="8">
    <source>
        <dbReference type="EMBL" id="QEG24883.1"/>
    </source>
</evidence>
<evidence type="ECO:0000256" key="7">
    <source>
        <dbReference type="SAM" id="SignalP"/>
    </source>
</evidence>
<evidence type="ECO:0000256" key="3">
    <source>
        <dbReference type="ARBA" id="ARBA00022801"/>
    </source>
</evidence>
<dbReference type="Gene3D" id="2.115.10.20">
    <property type="entry name" value="Glycosyl hydrolase domain, family 43"/>
    <property type="match status" value="1"/>
</dbReference>
<feature type="region of interest" description="Disordered" evidence="6">
    <location>
        <begin position="288"/>
        <end position="317"/>
    </location>
</feature>
<accession>A0A5B9PRI9</accession>
<dbReference type="Pfam" id="PF04616">
    <property type="entry name" value="Glyco_hydro_43"/>
    <property type="match status" value="1"/>
</dbReference>
<dbReference type="GO" id="GO:0004553">
    <property type="term" value="F:hydrolase activity, hydrolyzing O-glycosyl compounds"/>
    <property type="evidence" value="ECO:0007669"/>
    <property type="project" value="InterPro"/>
</dbReference>
<keyword evidence="9" id="KW-1185">Reference proteome</keyword>
<dbReference type="InterPro" id="IPR046713">
    <property type="entry name" value="DUF6786"/>
</dbReference>
<dbReference type="PANTHER" id="PTHR43301:SF3">
    <property type="entry name" value="ARABINAN ENDO-1,5-ALPHA-L-ARABINOSIDASE A-RELATED"/>
    <property type="match status" value="1"/>
</dbReference>
<name>A0A5B9PRI9_9BACT</name>
<feature type="site" description="Important for catalytic activity, responsible for pKa modulation of the active site Glu and correct orientation of both the proton donor and substrate" evidence="5">
    <location>
        <position position="175"/>
    </location>
</feature>
<keyword evidence="7" id="KW-0732">Signal</keyword>
<evidence type="ECO:0000256" key="5">
    <source>
        <dbReference type="PIRSR" id="PIRSR606710-2"/>
    </source>
</evidence>
<dbReference type="SUPFAM" id="SSF75005">
    <property type="entry name" value="Arabinanase/levansucrase/invertase"/>
    <property type="match status" value="1"/>
</dbReference>
<dbReference type="EMBL" id="CP042912">
    <property type="protein sequence ID" value="QEG24883.1"/>
    <property type="molecule type" value="Genomic_DNA"/>
</dbReference>
<dbReference type="OrthoDB" id="5696129at2"/>
<feature type="chain" id="PRO_5022661090" evidence="7">
    <location>
        <begin position="25"/>
        <end position="721"/>
    </location>
</feature>